<evidence type="ECO:0000256" key="2">
    <source>
        <dbReference type="SAM" id="SignalP"/>
    </source>
</evidence>
<dbReference type="OrthoDB" id="8678477at2"/>
<dbReference type="InterPro" id="IPR005064">
    <property type="entry name" value="BUG"/>
</dbReference>
<dbReference type="AlphaFoldDB" id="A0A1G8M1D0"/>
<evidence type="ECO:0000313" key="4">
    <source>
        <dbReference type="Proteomes" id="UP000198607"/>
    </source>
</evidence>
<keyword evidence="4" id="KW-1185">Reference proteome</keyword>
<organism evidence="3 4">
    <name type="scientific">Propionivibrio dicarboxylicus</name>
    <dbReference type="NCBI Taxonomy" id="83767"/>
    <lineage>
        <taxon>Bacteria</taxon>
        <taxon>Pseudomonadati</taxon>
        <taxon>Pseudomonadota</taxon>
        <taxon>Betaproteobacteria</taxon>
        <taxon>Rhodocyclales</taxon>
        <taxon>Rhodocyclaceae</taxon>
        <taxon>Propionivibrio</taxon>
    </lineage>
</organism>
<feature type="signal peptide" evidence="2">
    <location>
        <begin position="1"/>
        <end position="26"/>
    </location>
</feature>
<dbReference type="SUPFAM" id="SSF53850">
    <property type="entry name" value="Periplasmic binding protein-like II"/>
    <property type="match status" value="1"/>
</dbReference>
<dbReference type="PANTHER" id="PTHR42928">
    <property type="entry name" value="TRICARBOXYLATE-BINDING PROTEIN"/>
    <property type="match status" value="1"/>
</dbReference>
<comment type="similarity">
    <text evidence="1">Belongs to the UPF0065 (bug) family.</text>
</comment>
<keyword evidence="2" id="KW-0732">Signal</keyword>
<dbReference type="InterPro" id="IPR042100">
    <property type="entry name" value="Bug_dom1"/>
</dbReference>
<feature type="chain" id="PRO_5011483999" evidence="2">
    <location>
        <begin position="27"/>
        <end position="327"/>
    </location>
</feature>
<dbReference type="RefSeq" id="WP_091940016.1">
    <property type="nucleotide sequence ID" value="NZ_FNCY01000023.1"/>
</dbReference>
<keyword evidence="3" id="KW-0675">Receptor</keyword>
<reference evidence="3 4" key="1">
    <citation type="submission" date="2016-10" db="EMBL/GenBank/DDBJ databases">
        <authorList>
            <person name="de Groot N.N."/>
        </authorList>
    </citation>
    <scope>NUCLEOTIDE SEQUENCE [LARGE SCALE GENOMIC DNA]</scope>
    <source>
        <strain evidence="3 4">DSM 5885</strain>
    </source>
</reference>
<sequence length="327" mass="34079">MQRKFTQLMSATTLAASLLLGTSAHAADEFNHLVRIIVPFAPGGTSDILARIIAPKLSTAIGQTVIVENKPGAAGNLGADAVAKAPKDGHTLLLLDVGSLATSPNLFNNLTYDVEKDLAPVGMIMFAPYVLAVHPSVPTKNIGEFIKYAQSNPGKLAVANSGIGGINHIAALVVAKDKGINWKSIPYKGGSAASRAVVSGESNTIINGATATLPFVTSGQLVGLAVTGKSRLKNAPDLPTFKEVGLPAADYGTFQGMFTTAGSPPATVRRLNEELQKVLAQPDIQQKIAEQGGEVMAGKPDDLKNWLHASIKSFGAEIKAANIKVEQ</sequence>
<dbReference type="Gene3D" id="3.40.190.150">
    <property type="entry name" value="Bordetella uptake gene, domain 1"/>
    <property type="match status" value="1"/>
</dbReference>
<protein>
    <submittedName>
        <fullName evidence="3">Tripartite-type tricarboxylate transporter, receptor component TctC</fullName>
    </submittedName>
</protein>
<dbReference type="EMBL" id="FNCY01000023">
    <property type="protein sequence ID" value="SDI61695.1"/>
    <property type="molecule type" value="Genomic_DNA"/>
</dbReference>
<evidence type="ECO:0000313" key="3">
    <source>
        <dbReference type="EMBL" id="SDI61695.1"/>
    </source>
</evidence>
<dbReference type="Gene3D" id="3.40.190.10">
    <property type="entry name" value="Periplasmic binding protein-like II"/>
    <property type="match status" value="1"/>
</dbReference>
<evidence type="ECO:0000256" key="1">
    <source>
        <dbReference type="ARBA" id="ARBA00006987"/>
    </source>
</evidence>
<dbReference type="PIRSF" id="PIRSF017082">
    <property type="entry name" value="YflP"/>
    <property type="match status" value="1"/>
</dbReference>
<accession>A0A1G8M1D0</accession>
<gene>
    <name evidence="3" type="ORF">SAMN05660652_03754</name>
</gene>
<dbReference type="PANTHER" id="PTHR42928:SF5">
    <property type="entry name" value="BLR1237 PROTEIN"/>
    <property type="match status" value="1"/>
</dbReference>
<name>A0A1G8M1D0_9RHOO</name>
<dbReference type="Pfam" id="PF03401">
    <property type="entry name" value="TctC"/>
    <property type="match status" value="1"/>
</dbReference>
<proteinExistence type="inferred from homology"/>
<dbReference type="STRING" id="83767.SAMN05660652_03754"/>
<dbReference type="Proteomes" id="UP000198607">
    <property type="component" value="Unassembled WGS sequence"/>
</dbReference>